<dbReference type="InterPro" id="IPR041657">
    <property type="entry name" value="HTH_17"/>
</dbReference>
<evidence type="ECO:0000259" key="1">
    <source>
        <dbReference type="Pfam" id="PF12728"/>
    </source>
</evidence>
<comment type="caution">
    <text evidence="2">The sequence shown here is derived from an EMBL/GenBank/DDBJ whole genome shotgun (WGS) entry which is preliminary data.</text>
</comment>
<organism evidence="2 3">
    <name type="scientific">Microbacterium allomyrinae</name>
    <dbReference type="NCBI Taxonomy" id="2830666"/>
    <lineage>
        <taxon>Bacteria</taxon>
        <taxon>Bacillati</taxon>
        <taxon>Actinomycetota</taxon>
        <taxon>Actinomycetes</taxon>
        <taxon>Micrococcales</taxon>
        <taxon>Microbacteriaceae</taxon>
        <taxon>Microbacterium</taxon>
    </lineage>
</organism>
<reference evidence="2" key="1">
    <citation type="submission" date="2021-04" db="EMBL/GenBank/DDBJ databases">
        <title>Microbacterium tenobrionis sp. nov. and Microbacterium allomyrinae sp. nov., isolated from larvae of Tenobrio molitor and Allomyrina dichotoma, respectively.</title>
        <authorList>
            <person name="Lee S.D."/>
        </authorList>
    </citation>
    <scope>NUCLEOTIDE SEQUENCE</scope>
    <source>
        <strain evidence="2">BWT-G7</strain>
    </source>
</reference>
<gene>
    <name evidence="2" type="ORF">KEC57_17035</name>
</gene>
<name>A0A9X1LXH4_9MICO</name>
<dbReference type="Pfam" id="PF12728">
    <property type="entry name" value="HTH_17"/>
    <property type="match status" value="1"/>
</dbReference>
<feature type="domain" description="Helix-turn-helix" evidence="1">
    <location>
        <begin position="9"/>
        <end position="60"/>
    </location>
</feature>
<sequence length="60" mass="6489">METPDLIGSAETARMLGVQRSTVTRRVAAGALAPLVIVPGYRGDFLFDRAEIEARAEQQS</sequence>
<evidence type="ECO:0000313" key="2">
    <source>
        <dbReference type="EMBL" id="MCC2033894.1"/>
    </source>
</evidence>
<dbReference type="EMBL" id="JAGTTN010000008">
    <property type="protein sequence ID" value="MCC2033894.1"/>
    <property type="molecule type" value="Genomic_DNA"/>
</dbReference>
<accession>A0A9X1LXH4</accession>
<dbReference type="AlphaFoldDB" id="A0A9X1LXH4"/>
<keyword evidence="3" id="KW-1185">Reference proteome</keyword>
<protein>
    <recommendedName>
        <fullName evidence="1">Helix-turn-helix domain-containing protein</fullName>
    </recommendedName>
</protein>
<evidence type="ECO:0000313" key="3">
    <source>
        <dbReference type="Proteomes" id="UP001139354"/>
    </source>
</evidence>
<dbReference type="Proteomes" id="UP001139354">
    <property type="component" value="Unassembled WGS sequence"/>
</dbReference>
<dbReference type="RefSeq" id="WP_229385898.1">
    <property type="nucleotide sequence ID" value="NZ_JAGTTN010000008.1"/>
</dbReference>
<proteinExistence type="predicted"/>